<dbReference type="PRINTS" id="PR00477">
    <property type="entry name" value="PHGLYCKINASE"/>
</dbReference>
<feature type="binding site" evidence="10 11">
    <location>
        <begin position="58"/>
        <end position="61"/>
    </location>
    <ligand>
        <name>substrate</name>
    </ligand>
</feature>
<gene>
    <name evidence="10" type="primary">pgk</name>
    <name evidence="14" type="ORF">A2175_02155</name>
</gene>
<dbReference type="GO" id="GO:0006094">
    <property type="term" value="P:gluconeogenesis"/>
    <property type="evidence" value="ECO:0007669"/>
    <property type="project" value="TreeGrafter"/>
</dbReference>
<keyword evidence="8 10" id="KW-0418">Kinase</keyword>
<dbReference type="InterPro" id="IPR015824">
    <property type="entry name" value="Phosphoglycerate_kinase_N"/>
</dbReference>
<dbReference type="HAMAP" id="MF_00145">
    <property type="entry name" value="Phosphoglyc_kinase"/>
    <property type="match status" value="1"/>
</dbReference>
<comment type="subunit">
    <text evidence="10">Monomer.</text>
</comment>
<feature type="binding site" evidence="10 11">
    <location>
        <begin position="19"/>
        <end position="21"/>
    </location>
    <ligand>
        <name>substrate</name>
    </ligand>
</feature>
<name>A0A1G2DZD1_9BACT</name>
<evidence type="ECO:0000256" key="8">
    <source>
        <dbReference type="ARBA" id="ARBA00022777"/>
    </source>
</evidence>
<protein>
    <recommendedName>
        <fullName evidence="5 10">Phosphoglycerate kinase</fullName>
        <ecNumber evidence="4 10">2.7.2.3</ecNumber>
    </recommendedName>
</protein>
<keyword evidence="10" id="KW-0324">Glycolysis</keyword>
<comment type="subcellular location">
    <subcellularLocation>
        <location evidence="10">Cytoplasm</location>
    </subcellularLocation>
</comment>
<proteinExistence type="inferred from homology"/>
<dbReference type="GO" id="GO:0006096">
    <property type="term" value="P:glycolytic process"/>
    <property type="evidence" value="ECO:0007669"/>
    <property type="project" value="UniProtKB-UniRule"/>
</dbReference>
<feature type="binding site" evidence="11">
    <location>
        <position position="117"/>
    </location>
    <ligand>
        <name>(2R)-3-phosphoglycerate</name>
        <dbReference type="ChEBI" id="CHEBI:58272"/>
    </ligand>
</feature>
<keyword evidence="9 10" id="KW-0067">ATP-binding</keyword>
<feature type="binding site" evidence="10">
    <location>
        <begin position="303"/>
        <end position="306"/>
    </location>
    <ligand>
        <name>ATP</name>
        <dbReference type="ChEBI" id="CHEBI:30616"/>
    </ligand>
</feature>
<evidence type="ECO:0000313" key="15">
    <source>
        <dbReference type="Proteomes" id="UP000176755"/>
    </source>
</evidence>
<organism evidence="14 15">
    <name type="scientific">Candidatus Nealsonbacteria bacterium RBG_13_42_11</name>
    <dbReference type="NCBI Taxonomy" id="1801663"/>
    <lineage>
        <taxon>Bacteria</taxon>
        <taxon>Candidatus Nealsoniibacteriota</taxon>
    </lineage>
</organism>
<comment type="catalytic activity">
    <reaction evidence="1 10 13">
        <text>(2R)-3-phosphoglycerate + ATP = (2R)-3-phospho-glyceroyl phosphate + ADP</text>
        <dbReference type="Rhea" id="RHEA:14801"/>
        <dbReference type="ChEBI" id="CHEBI:30616"/>
        <dbReference type="ChEBI" id="CHEBI:57604"/>
        <dbReference type="ChEBI" id="CHEBI:58272"/>
        <dbReference type="ChEBI" id="CHEBI:456216"/>
        <dbReference type="EC" id="2.7.2.3"/>
    </reaction>
</comment>
<accession>A0A1G2DZD1</accession>
<dbReference type="InterPro" id="IPR015911">
    <property type="entry name" value="Phosphoglycerate_kinase_CS"/>
</dbReference>
<keyword evidence="7 10" id="KW-0547">Nucleotide-binding</keyword>
<dbReference type="Gene3D" id="3.40.50.1260">
    <property type="entry name" value="Phosphoglycerate kinase, N-terminal domain"/>
    <property type="match status" value="3"/>
</dbReference>
<evidence type="ECO:0000256" key="2">
    <source>
        <dbReference type="ARBA" id="ARBA00004838"/>
    </source>
</evidence>
<dbReference type="EC" id="2.7.2.3" evidence="4 10"/>
<evidence type="ECO:0000256" key="3">
    <source>
        <dbReference type="ARBA" id="ARBA00008982"/>
    </source>
</evidence>
<evidence type="ECO:0000256" key="1">
    <source>
        <dbReference type="ARBA" id="ARBA00000642"/>
    </source>
</evidence>
<evidence type="ECO:0000256" key="5">
    <source>
        <dbReference type="ARBA" id="ARBA00016471"/>
    </source>
</evidence>
<dbReference type="GO" id="GO:0005829">
    <property type="term" value="C:cytosol"/>
    <property type="evidence" value="ECO:0007669"/>
    <property type="project" value="TreeGrafter"/>
</dbReference>
<dbReference type="GO" id="GO:0004618">
    <property type="term" value="F:phosphoglycerate kinase activity"/>
    <property type="evidence" value="ECO:0007669"/>
    <property type="project" value="UniProtKB-UniRule"/>
</dbReference>
<comment type="pathway">
    <text evidence="2 10">Carbohydrate degradation; glycolysis; pyruvate from D-glyceraldehyde 3-phosphate: step 2/5.</text>
</comment>
<evidence type="ECO:0000256" key="13">
    <source>
        <dbReference type="RuleBase" id="RU000532"/>
    </source>
</evidence>
<evidence type="ECO:0000256" key="9">
    <source>
        <dbReference type="ARBA" id="ARBA00022840"/>
    </source>
</evidence>
<dbReference type="PANTHER" id="PTHR11406">
    <property type="entry name" value="PHOSPHOGLYCERATE KINASE"/>
    <property type="match status" value="1"/>
</dbReference>
<feature type="binding site" evidence="11">
    <location>
        <position position="150"/>
    </location>
    <ligand>
        <name>(2R)-3-phosphoglycerate</name>
        <dbReference type="ChEBI" id="CHEBI:58272"/>
    </ligand>
</feature>
<evidence type="ECO:0000256" key="4">
    <source>
        <dbReference type="ARBA" id="ARBA00013061"/>
    </source>
</evidence>
<feature type="binding site" evidence="10 12">
    <location>
        <position position="200"/>
    </location>
    <ligand>
        <name>ATP</name>
        <dbReference type="ChEBI" id="CHEBI:30616"/>
    </ligand>
</feature>
<dbReference type="PROSITE" id="PS00111">
    <property type="entry name" value="PGLYCERATE_KINASE"/>
    <property type="match status" value="1"/>
</dbReference>
<feature type="binding site" evidence="10">
    <location>
        <position position="150"/>
    </location>
    <ligand>
        <name>substrate</name>
    </ligand>
</feature>
<dbReference type="PIRSF" id="PIRSF000724">
    <property type="entry name" value="Pgk"/>
    <property type="match status" value="1"/>
</dbReference>
<dbReference type="PANTHER" id="PTHR11406:SF23">
    <property type="entry name" value="PHOSPHOGLYCERATE KINASE 1, CHLOROPLASTIC-RELATED"/>
    <property type="match status" value="1"/>
</dbReference>
<evidence type="ECO:0000256" key="7">
    <source>
        <dbReference type="ARBA" id="ARBA00022741"/>
    </source>
</evidence>
<evidence type="ECO:0000256" key="6">
    <source>
        <dbReference type="ARBA" id="ARBA00022679"/>
    </source>
</evidence>
<dbReference type="Proteomes" id="UP000176755">
    <property type="component" value="Unassembled WGS sequence"/>
</dbReference>
<dbReference type="EMBL" id="MHLY01000004">
    <property type="protein sequence ID" value="OGZ18916.1"/>
    <property type="molecule type" value="Genomic_DNA"/>
</dbReference>
<evidence type="ECO:0000256" key="12">
    <source>
        <dbReference type="PIRSR" id="PIRSR000724-2"/>
    </source>
</evidence>
<dbReference type="GO" id="GO:0005524">
    <property type="term" value="F:ATP binding"/>
    <property type="evidence" value="ECO:0007669"/>
    <property type="project" value="UniProtKB-KW"/>
</dbReference>
<sequence>MKTLKNFNFKNKKVLVRCDFNVPLSEKGNVLDDFRIKSTLPTIEYLIKEEAKIILMSHLGRPEGKAVVGLKLTPIQKLLEKYLNLPVKKSEDCIGKETEELINKMKAKEVLLLENLRFHKEEEENDDSFARELAKLGDIYINDAFGASHRSHASIVGIPKYLPSAAGLLLEKEIRVLTDLMKNSKKPLLAIIGGAKVETKAELINKISESADFVLIGGLIKKEIEEKKISLNYPQKIVVPFDEVDERDIGEKTIKLFKEKILSAKTIFFNGVLGQIEKEEFTKGTEEILRAIIQSGAFSVVGGGEMVEFVNKLGLIEKFNHVSTGGGAMIAFLSGEKLPGIEALK</sequence>
<evidence type="ECO:0000313" key="14">
    <source>
        <dbReference type="EMBL" id="OGZ18916.1"/>
    </source>
</evidence>
<evidence type="ECO:0000256" key="11">
    <source>
        <dbReference type="PIRSR" id="PIRSR000724-1"/>
    </source>
</evidence>
<keyword evidence="6 10" id="KW-0808">Transferase</keyword>
<comment type="similarity">
    <text evidence="3 10 13">Belongs to the phosphoglycerate kinase family.</text>
</comment>
<dbReference type="InterPro" id="IPR036043">
    <property type="entry name" value="Phosphoglycerate_kinase_sf"/>
</dbReference>
<keyword evidence="10" id="KW-0963">Cytoplasm</keyword>
<dbReference type="GO" id="GO:0043531">
    <property type="term" value="F:ADP binding"/>
    <property type="evidence" value="ECO:0007669"/>
    <property type="project" value="TreeGrafter"/>
</dbReference>
<feature type="binding site" evidence="10 12">
    <location>
        <position position="277"/>
    </location>
    <ligand>
        <name>ATP</name>
        <dbReference type="ChEBI" id="CHEBI:30616"/>
    </ligand>
</feature>
<comment type="caution">
    <text evidence="10">Lacks conserved residue(s) required for the propagation of feature annotation.</text>
</comment>
<dbReference type="Pfam" id="PF00162">
    <property type="entry name" value="PGK"/>
    <property type="match status" value="2"/>
</dbReference>
<comment type="caution">
    <text evidence="14">The sequence shown here is derived from an EMBL/GenBank/DDBJ whole genome shotgun (WGS) entry which is preliminary data.</text>
</comment>
<dbReference type="InterPro" id="IPR001576">
    <property type="entry name" value="Phosphoglycerate_kinase"/>
</dbReference>
<dbReference type="UniPathway" id="UPA00109">
    <property type="reaction ID" value="UER00185"/>
</dbReference>
<dbReference type="SUPFAM" id="SSF53748">
    <property type="entry name" value="Phosphoglycerate kinase"/>
    <property type="match status" value="1"/>
</dbReference>
<dbReference type="STRING" id="1801663.A2175_02155"/>
<dbReference type="AlphaFoldDB" id="A0A1G2DZD1"/>
<feature type="binding site" evidence="11">
    <location>
        <position position="35"/>
    </location>
    <ligand>
        <name>(2R)-3-phosphoglycerate</name>
        <dbReference type="ChEBI" id="CHEBI:58272"/>
    </ligand>
</feature>
<reference evidence="14 15" key="1">
    <citation type="journal article" date="2016" name="Nat. Commun.">
        <title>Thousands of microbial genomes shed light on interconnected biogeochemical processes in an aquifer system.</title>
        <authorList>
            <person name="Anantharaman K."/>
            <person name="Brown C.T."/>
            <person name="Hug L.A."/>
            <person name="Sharon I."/>
            <person name="Castelle C.J."/>
            <person name="Probst A.J."/>
            <person name="Thomas B.C."/>
            <person name="Singh A."/>
            <person name="Wilkins M.J."/>
            <person name="Karaoz U."/>
            <person name="Brodie E.L."/>
            <person name="Williams K.H."/>
            <person name="Hubbard S.S."/>
            <person name="Banfield J.F."/>
        </authorList>
    </citation>
    <scope>NUCLEOTIDE SEQUENCE [LARGE SCALE GENOMIC DNA]</scope>
</reference>
<feature type="binding site" evidence="10">
    <location>
        <position position="117"/>
    </location>
    <ligand>
        <name>substrate</name>
    </ligand>
</feature>
<dbReference type="FunFam" id="3.40.50.1260:FF:000006">
    <property type="entry name" value="Phosphoglycerate kinase"/>
    <property type="match status" value="1"/>
</dbReference>
<evidence type="ECO:0000256" key="10">
    <source>
        <dbReference type="HAMAP-Rule" id="MF_00145"/>
    </source>
</evidence>
<feature type="binding site" evidence="10">
    <location>
        <position position="35"/>
    </location>
    <ligand>
        <name>substrate</name>
    </ligand>
</feature>